<proteinExistence type="predicted"/>
<name>A0A916SI10_9BURK</name>
<dbReference type="RefSeq" id="WP_188708666.1">
    <property type="nucleotide sequence ID" value="NZ_BMIG01000007.1"/>
</dbReference>
<dbReference type="AlphaFoldDB" id="A0A916SI10"/>
<dbReference type="GO" id="GO:0004497">
    <property type="term" value="F:monooxygenase activity"/>
    <property type="evidence" value="ECO:0007669"/>
    <property type="project" value="UniProtKB-KW"/>
</dbReference>
<comment type="caution">
    <text evidence="2">The sequence shown here is derived from an EMBL/GenBank/DDBJ whole genome shotgun (WGS) entry which is preliminary data.</text>
</comment>
<evidence type="ECO:0000259" key="1">
    <source>
        <dbReference type="PROSITE" id="PS51725"/>
    </source>
</evidence>
<organism evidence="2 3">
    <name type="scientific">Polaromonas eurypsychrophila</name>
    <dbReference type="NCBI Taxonomy" id="1614635"/>
    <lineage>
        <taxon>Bacteria</taxon>
        <taxon>Pseudomonadati</taxon>
        <taxon>Pseudomonadota</taxon>
        <taxon>Betaproteobacteria</taxon>
        <taxon>Burkholderiales</taxon>
        <taxon>Comamonadaceae</taxon>
        <taxon>Polaromonas</taxon>
    </lineage>
</organism>
<dbReference type="InterPro" id="IPR011008">
    <property type="entry name" value="Dimeric_a/b-barrel"/>
</dbReference>
<evidence type="ECO:0000313" key="3">
    <source>
        <dbReference type="Proteomes" id="UP000620596"/>
    </source>
</evidence>
<sequence>MVSVIFEVWPDPAHREGYLNWAAELKTELLKMDGFISIERFQSLSEPDKLLSLQFWRDDACLTAWRNLDAHRAAQNAGRSTMFMDYRLRIAEVTRDYGLNQRDEAPADSRAAHG</sequence>
<keyword evidence="2" id="KW-0503">Monooxygenase</keyword>
<dbReference type="Gene3D" id="3.30.70.100">
    <property type="match status" value="1"/>
</dbReference>
<dbReference type="EMBL" id="BMIG01000007">
    <property type="protein sequence ID" value="GGB01588.1"/>
    <property type="molecule type" value="Genomic_DNA"/>
</dbReference>
<reference evidence="2" key="1">
    <citation type="journal article" date="2014" name="Int. J. Syst. Evol. Microbiol.">
        <title>Complete genome sequence of Corynebacterium casei LMG S-19264T (=DSM 44701T), isolated from a smear-ripened cheese.</title>
        <authorList>
            <consortium name="US DOE Joint Genome Institute (JGI-PGF)"/>
            <person name="Walter F."/>
            <person name="Albersmeier A."/>
            <person name="Kalinowski J."/>
            <person name="Ruckert C."/>
        </authorList>
    </citation>
    <scope>NUCLEOTIDE SEQUENCE</scope>
    <source>
        <strain evidence="2">CGMCC 1.15322</strain>
    </source>
</reference>
<gene>
    <name evidence="2" type="ORF">GCM10011496_23140</name>
</gene>
<dbReference type="Pfam" id="PF03992">
    <property type="entry name" value="ABM"/>
    <property type="match status" value="1"/>
</dbReference>
<keyword evidence="3" id="KW-1185">Reference proteome</keyword>
<dbReference type="InterPro" id="IPR007138">
    <property type="entry name" value="ABM_dom"/>
</dbReference>
<dbReference type="PANTHER" id="PTHR37811:SF2">
    <property type="entry name" value="ABM DOMAIN-CONTAINING PROTEIN"/>
    <property type="match status" value="1"/>
</dbReference>
<dbReference type="PANTHER" id="PTHR37811">
    <property type="entry name" value="BLL5343 PROTEIN"/>
    <property type="match status" value="1"/>
</dbReference>
<dbReference type="SUPFAM" id="SSF54909">
    <property type="entry name" value="Dimeric alpha+beta barrel"/>
    <property type="match status" value="1"/>
</dbReference>
<reference evidence="2" key="2">
    <citation type="submission" date="2020-09" db="EMBL/GenBank/DDBJ databases">
        <authorList>
            <person name="Sun Q."/>
            <person name="Zhou Y."/>
        </authorList>
    </citation>
    <scope>NUCLEOTIDE SEQUENCE</scope>
    <source>
        <strain evidence="2">CGMCC 1.15322</strain>
    </source>
</reference>
<dbReference type="Proteomes" id="UP000620596">
    <property type="component" value="Unassembled WGS sequence"/>
</dbReference>
<keyword evidence="2" id="KW-0560">Oxidoreductase</keyword>
<dbReference type="InterPro" id="IPR052936">
    <property type="entry name" value="Jasmonate_Hydroxylase-like"/>
</dbReference>
<accession>A0A916SI10</accession>
<dbReference type="PROSITE" id="PS51725">
    <property type="entry name" value="ABM"/>
    <property type="match status" value="1"/>
</dbReference>
<feature type="domain" description="ABM" evidence="1">
    <location>
        <begin position="1"/>
        <end position="90"/>
    </location>
</feature>
<evidence type="ECO:0000313" key="2">
    <source>
        <dbReference type="EMBL" id="GGB01588.1"/>
    </source>
</evidence>
<protein>
    <submittedName>
        <fullName evidence="2">Antibiotic biosynthesis monooxygenase</fullName>
    </submittedName>
</protein>